<accession>A0A0B7IUN9</accession>
<organism evidence="1 2">
    <name type="scientific">Capnocytophaga canis</name>
    <dbReference type="NCBI Taxonomy" id="1848903"/>
    <lineage>
        <taxon>Bacteria</taxon>
        <taxon>Pseudomonadati</taxon>
        <taxon>Bacteroidota</taxon>
        <taxon>Flavobacteriia</taxon>
        <taxon>Flavobacteriales</taxon>
        <taxon>Flavobacteriaceae</taxon>
        <taxon>Capnocytophaga</taxon>
    </lineage>
</organism>
<dbReference type="RefSeq" id="WP_042008871.1">
    <property type="nucleotide sequence ID" value="NZ_CDOL01000248.1"/>
</dbReference>
<protein>
    <submittedName>
        <fullName evidence="1">Uncharacterized protein</fullName>
    </submittedName>
</protein>
<reference evidence="1 2" key="1">
    <citation type="submission" date="2015-01" db="EMBL/GenBank/DDBJ databases">
        <authorList>
            <person name="Xiang T."/>
            <person name="Song Y."/>
            <person name="Huang L."/>
            <person name="Wang B."/>
            <person name="Wu P."/>
        </authorList>
    </citation>
    <scope>NUCLEOTIDE SEQUENCE [LARGE SCALE GENOMIC DNA]</scope>
    <source>
        <strain evidence="1 2">CcD93</strain>
    </source>
</reference>
<sequence>MESEKYFKNLSNKELDSLYAVLVRHPESTENMRQAKEIEKIMLDRYETCHNIKIGFKNNNKLKPTELNPKNT</sequence>
<dbReference type="GeneID" id="97264315"/>
<dbReference type="AlphaFoldDB" id="A0A0B7IUN9"/>
<name>A0A0B7IUN9_9FLAO</name>
<dbReference type="Proteomes" id="UP000038200">
    <property type="component" value="Unassembled WGS sequence"/>
</dbReference>
<evidence type="ECO:0000313" key="2">
    <source>
        <dbReference type="Proteomes" id="UP000038200"/>
    </source>
</evidence>
<evidence type="ECO:0000313" key="1">
    <source>
        <dbReference type="EMBL" id="CEN53782.1"/>
    </source>
</evidence>
<dbReference type="EMBL" id="CDOL01000248">
    <property type="protein sequence ID" value="CEN53782.1"/>
    <property type="molecule type" value="Genomic_DNA"/>
</dbReference>
<gene>
    <name evidence="1" type="ORF">CCAND93_580003</name>
</gene>
<proteinExistence type="predicted"/>